<evidence type="ECO:0000313" key="2">
    <source>
        <dbReference type="Proteomes" id="UP000515873"/>
    </source>
</evidence>
<gene>
    <name evidence="1" type="ORF">H8F01_09645</name>
</gene>
<sequence>MTHLKAEPGVQTVVLDPSGTRATLMYANGDVLRVATTGCVTPALSARLWIAGDDASSDAQWLERARAVARLVLAPAPYDAVSASLQGNGAVTHVDGGLKADRALPNGAGYSLNVVRVPRDGLGSSMSMVFRNL</sequence>
<evidence type="ECO:0000313" key="1">
    <source>
        <dbReference type="EMBL" id="QNK03341.1"/>
    </source>
</evidence>
<dbReference type="Proteomes" id="UP000515873">
    <property type="component" value="Chromosome"/>
</dbReference>
<dbReference type="KEGG" id="dtl:H8F01_09645"/>
<accession>A0A7G8Q983</accession>
<reference evidence="1 2" key="1">
    <citation type="submission" date="2020-08" db="EMBL/GenBank/DDBJ databases">
        <title>Dyella sp. G9 isolated from forest soil.</title>
        <authorList>
            <person name="Fu J."/>
            <person name="Qiu L."/>
        </authorList>
    </citation>
    <scope>NUCLEOTIDE SEQUENCE [LARGE SCALE GENOMIC DNA]</scope>
    <source>
        <strain evidence="1 2">G9</strain>
    </source>
</reference>
<proteinExistence type="predicted"/>
<dbReference type="EMBL" id="CP060412">
    <property type="protein sequence ID" value="QNK03341.1"/>
    <property type="molecule type" value="Genomic_DNA"/>
</dbReference>
<dbReference type="AlphaFoldDB" id="A0A7G8Q983"/>
<keyword evidence="2" id="KW-1185">Reference proteome</keyword>
<dbReference type="RefSeq" id="WP_187058811.1">
    <property type="nucleotide sequence ID" value="NZ_CP060412.1"/>
</dbReference>
<organism evidence="1 2">
    <name type="scientific">Dyella telluris</name>
    <dbReference type="NCBI Taxonomy" id="2763498"/>
    <lineage>
        <taxon>Bacteria</taxon>
        <taxon>Pseudomonadati</taxon>
        <taxon>Pseudomonadota</taxon>
        <taxon>Gammaproteobacteria</taxon>
        <taxon>Lysobacterales</taxon>
        <taxon>Rhodanobacteraceae</taxon>
        <taxon>Dyella</taxon>
    </lineage>
</organism>
<protein>
    <submittedName>
        <fullName evidence="1">Uncharacterized protein</fullName>
    </submittedName>
</protein>
<name>A0A7G8Q983_9GAMM</name>